<dbReference type="HOGENOM" id="CLU_2280980_0_0_1"/>
<organism evidence="1 2">
    <name type="scientific">Tribolium castaneum</name>
    <name type="common">Red flour beetle</name>
    <dbReference type="NCBI Taxonomy" id="7070"/>
    <lineage>
        <taxon>Eukaryota</taxon>
        <taxon>Metazoa</taxon>
        <taxon>Ecdysozoa</taxon>
        <taxon>Arthropoda</taxon>
        <taxon>Hexapoda</taxon>
        <taxon>Insecta</taxon>
        <taxon>Pterygota</taxon>
        <taxon>Neoptera</taxon>
        <taxon>Endopterygota</taxon>
        <taxon>Coleoptera</taxon>
        <taxon>Polyphaga</taxon>
        <taxon>Cucujiformia</taxon>
        <taxon>Tenebrionidae</taxon>
        <taxon>Tenebrionidae incertae sedis</taxon>
        <taxon>Tribolium</taxon>
    </lineage>
</organism>
<dbReference type="InParanoid" id="D6WP66"/>
<proteinExistence type="predicted"/>
<dbReference type="AlphaFoldDB" id="D6WP66"/>
<dbReference type="EMBL" id="KQ971352">
    <property type="protein sequence ID" value="EFA07267.1"/>
    <property type="molecule type" value="Genomic_DNA"/>
</dbReference>
<gene>
    <name evidence="1" type="primary">GLEAN_13298</name>
    <name evidence="1" type="ORF">TcasGA2_TC013298</name>
</gene>
<reference evidence="1 2" key="2">
    <citation type="journal article" date="2010" name="Nucleic Acids Res.">
        <title>BeetleBase in 2010: revisions to provide comprehensive genomic information for Tribolium castaneum.</title>
        <authorList>
            <person name="Kim H.S."/>
            <person name="Murphy T."/>
            <person name="Xia J."/>
            <person name="Caragea D."/>
            <person name="Park Y."/>
            <person name="Beeman R.W."/>
            <person name="Lorenzen M.D."/>
            <person name="Butcher S."/>
            <person name="Manak J.R."/>
            <person name="Brown S.J."/>
        </authorList>
    </citation>
    <scope>GENOME REANNOTATION</scope>
    <source>
        <strain evidence="1 2">Georgia GA2</strain>
    </source>
</reference>
<dbReference type="Proteomes" id="UP000007266">
    <property type="component" value="Linkage group 7"/>
</dbReference>
<sequence length="102" mass="11265">MHDITCHRRGRTHNGLRTVAATTHTNVTTCFNTTSHRKSSIMPMLGLEHPETSAGSTRYAIWVNICATETRHSAKFQAIVLMVTVIEASERVEGGFCADVVH</sequence>
<reference evidence="1 2" key="1">
    <citation type="journal article" date="2008" name="Nature">
        <title>The genome of the model beetle and pest Tribolium castaneum.</title>
        <authorList>
            <consortium name="Tribolium Genome Sequencing Consortium"/>
            <person name="Richards S."/>
            <person name="Gibbs R.A."/>
            <person name="Weinstock G.M."/>
            <person name="Brown S.J."/>
            <person name="Denell R."/>
            <person name="Beeman R.W."/>
            <person name="Gibbs R."/>
            <person name="Beeman R.W."/>
            <person name="Brown S.J."/>
            <person name="Bucher G."/>
            <person name="Friedrich M."/>
            <person name="Grimmelikhuijzen C.J."/>
            <person name="Klingler M."/>
            <person name="Lorenzen M."/>
            <person name="Richards S."/>
            <person name="Roth S."/>
            <person name="Schroder R."/>
            <person name="Tautz D."/>
            <person name="Zdobnov E.M."/>
            <person name="Muzny D."/>
            <person name="Gibbs R.A."/>
            <person name="Weinstock G.M."/>
            <person name="Attaway T."/>
            <person name="Bell S."/>
            <person name="Buhay C.J."/>
            <person name="Chandrabose M.N."/>
            <person name="Chavez D."/>
            <person name="Clerk-Blankenburg K.P."/>
            <person name="Cree A."/>
            <person name="Dao M."/>
            <person name="Davis C."/>
            <person name="Chacko J."/>
            <person name="Dinh H."/>
            <person name="Dugan-Rocha S."/>
            <person name="Fowler G."/>
            <person name="Garner T.T."/>
            <person name="Garnes J."/>
            <person name="Gnirke A."/>
            <person name="Hawes A."/>
            <person name="Hernandez J."/>
            <person name="Hines S."/>
            <person name="Holder M."/>
            <person name="Hume J."/>
            <person name="Jhangiani S.N."/>
            <person name="Joshi V."/>
            <person name="Khan Z.M."/>
            <person name="Jackson L."/>
            <person name="Kovar C."/>
            <person name="Kowis A."/>
            <person name="Lee S."/>
            <person name="Lewis L.R."/>
            <person name="Margolis J."/>
            <person name="Morgan M."/>
            <person name="Nazareth L.V."/>
            <person name="Nguyen N."/>
            <person name="Okwuonu G."/>
            <person name="Parker D."/>
            <person name="Richards S."/>
            <person name="Ruiz S.J."/>
            <person name="Santibanez J."/>
            <person name="Savard J."/>
            <person name="Scherer S.E."/>
            <person name="Schneider B."/>
            <person name="Sodergren E."/>
            <person name="Tautz D."/>
            <person name="Vattahil S."/>
            <person name="Villasana D."/>
            <person name="White C.S."/>
            <person name="Wright R."/>
            <person name="Park Y."/>
            <person name="Beeman R.W."/>
            <person name="Lord J."/>
            <person name="Oppert B."/>
            <person name="Lorenzen M."/>
            <person name="Brown S."/>
            <person name="Wang L."/>
            <person name="Savard J."/>
            <person name="Tautz D."/>
            <person name="Richards S."/>
            <person name="Weinstock G."/>
            <person name="Gibbs R.A."/>
            <person name="Liu Y."/>
            <person name="Worley K."/>
            <person name="Weinstock G."/>
            <person name="Elsik C.G."/>
            <person name="Reese J.T."/>
            <person name="Elhaik E."/>
            <person name="Landan G."/>
            <person name="Graur D."/>
            <person name="Arensburger P."/>
            <person name="Atkinson P."/>
            <person name="Beeman R.W."/>
            <person name="Beidler J."/>
            <person name="Brown S.J."/>
            <person name="Demuth J.P."/>
            <person name="Drury D.W."/>
            <person name="Du Y.Z."/>
            <person name="Fujiwara H."/>
            <person name="Lorenzen M."/>
            <person name="Maselli V."/>
            <person name="Osanai M."/>
            <person name="Park Y."/>
            <person name="Robertson H.M."/>
            <person name="Tu Z."/>
            <person name="Wang J.J."/>
            <person name="Wang S."/>
            <person name="Richards S."/>
            <person name="Song H."/>
            <person name="Zhang L."/>
            <person name="Sodergren E."/>
            <person name="Werner D."/>
            <person name="Stanke M."/>
            <person name="Morgenstern B."/>
            <person name="Solovyev V."/>
            <person name="Kosarev P."/>
            <person name="Brown G."/>
            <person name="Chen H.C."/>
            <person name="Ermolaeva O."/>
            <person name="Hlavina W."/>
            <person name="Kapustin Y."/>
            <person name="Kiryutin B."/>
            <person name="Kitts P."/>
            <person name="Maglott D."/>
            <person name="Pruitt K."/>
            <person name="Sapojnikov V."/>
            <person name="Souvorov A."/>
            <person name="Mackey A.J."/>
            <person name="Waterhouse R.M."/>
            <person name="Wyder S."/>
            <person name="Zdobnov E.M."/>
            <person name="Zdobnov E.M."/>
            <person name="Wyder S."/>
            <person name="Kriventseva E.V."/>
            <person name="Kadowaki T."/>
            <person name="Bork P."/>
            <person name="Aranda M."/>
            <person name="Bao R."/>
            <person name="Beermann A."/>
            <person name="Berns N."/>
            <person name="Bolognesi R."/>
            <person name="Bonneton F."/>
            <person name="Bopp D."/>
            <person name="Brown S.J."/>
            <person name="Bucher G."/>
            <person name="Butts T."/>
            <person name="Chaumot A."/>
            <person name="Denell R.E."/>
            <person name="Ferrier D.E."/>
            <person name="Friedrich M."/>
            <person name="Gordon C.M."/>
            <person name="Jindra M."/>
            <person name="Klingler M."/>
            <person name="Lan Q."/>
            <person name="Lattorff H.M."/>
            <person name="Laudet V."/>
            <person name="von Levetsow C."/>
            <person name="Liu Z."/>
            <person name="Lutz R."/>
            <person name="Lynch J.A."/>
            <person name="da Fonseca R.N."/>
            <person name="Posnien N."/>
            <person name="Reuter R."/>
            <person name="Roth S."/>
            <person name="Savard J."/>
            <person name="Schinko J.B."/>
            <person name="Schmitt C."/>
            <person name="Schoppmeier M."/>
            <person name="Schroder R."/>
            <person name="Shippy T.D."/>
            <person name="Simonnet F."/>
            <person name="Marques-Souza H."/>
            <person name="Tautz D."/>
            <person name="Tomoyasu Y."/>
            <person name="Trauner J."/>
            <person name="Van der Zee M."/>
            <person name="Vervoort M."/>
            <person name="Wittkopp N."/>
            <person name="Wimmer E.A."/>
            <person name="Yang X."/>
            <person name="Jones A.K."/>
            <person name="Sattelle D.B."/>
            <person name="Ebert P.R."/>
            <person name="Nelson D."/>
            <person name="Scott J.G."/>
            <person name="Beeman R.W."/>
            <person name="Muthukrishnan S."/>
            <person name="Kramer K.J."/>
            <person name="Arakane Y."/>
            <person name="Beeman R.W."/>
            <person name="Zhu Q."/>
            <person name="Hogenkamp D."/>
            <person name="Dixit R."/>
            <person name="Oppert B."/>
            <person name="Jiang H."/>
            <person name="Zou Z."/>
            <person name="Marshall J."/>
            <person name="Elpidina E."/>
            <person name="Vinokurov K."/>
            <person name="Oppert C."/>
            <person name="Zou Z."/>
            <person name="Evans J."/>
            <person name="Lu Z."/>
            <person name="Zhao P."/>
            <person name="Sumathipala N."/>
            <person name="Altincicek B."/>
            <person name="Vilcinskas A."/>
            <person name="Williams M."/>
            <person name="Hultmark D."/>
            <person name="Hetru C."/>
            <person name="Jiang H."/>
            <person name="Grimmelikhuijzen C.J."/>
            <person name="Hauser F."/>
            <person name="Cazzamali G."/>
            <person name="Williamson M."/>
            <person name="Park Y."/>
            <person name="Li B."/>
            <person name="Tanaka Y."/>
            <person name="Predel R."/>
            <person name="Neupert S."/>
            <person name="Schachtner J."/>
            <person name="Verleyen P."/>
            <person name="Raible F."/>
            <person name="Bork P."/>
            <person name="Friedrich M."/>
            <person name="Walden K.K."/>
            <person name="Robertson H.M."/>
            <person name="Angeli S."/>
            <person name="Foret S."/>
            <person name="Bucher G."/>
            <person name="Schuetz S."/>
            <person name="Maleszka R."/>
            <person name="Wimmer E.A."/>
            <person name="Beeman R.W."/>
            <person name="Lorenzen M."/>
            <person name="Tomoyasu Y."/>
            <person name="Miller S.C."/>
            <person name="Grossmann D."/>
            <person name="Bucher G."/>
        </authorList>
    </citation>
    <scope>NUCLEOTIDE SEQUENCE [LARGE SCALE GENOMIC DNA]</scope>
    <source>
        <strain evidence="1 2">Georgia GA2</strain>
    </source>
</reference>
<accession>D6WP66</accession>
<evidence type="ECO:0000313" key="1">
    <source>
        <dbReference type="EMBL" id="EFA07267.1"/>
    </source>
</evidence>
<name>D6WP66_TRICA</name>
<protein>
    <submittedName>
        <fullName evidence="1">Uncharacterized protein</fullName>
    </submittedName>
</protein>
<evidence type="ECO:0000313" key="2">
    <source>
        <dbReference type="Proteomes" id="UP000007266"/>
    </source>
</evidence>
<keyword evidence="2" id="KW-1185">Reference proteome</keyword>